<dbReference type="EMBL" id="LAZR01035485">
    <property type="protein sequence ID" value="KKL27382.1"/>
    <property type="molecule type" value="Genomic_DNA"/>
</dbReference>
<evidence type="ECO:0000313" key="2">
    <source>
        <dbReference type="EMBL" id="KKL27382.1"/>
    </source>
</evidence>
<comment type="caution">
    <text evidence="2">The sequence shown here is derived from an EMBL/GenBank/DDBJ whole genome shotgun (WGS) entry which is preliminary data.</text>
</comment>
<reference evidence="2" key="1">
    <citation type="journal article" date="2015" name="Nature">
        <title>Complex archaea that bridge the gap between prokaryotes and eukaryotes.</title>
        <authorList>
            <person name="Spang A."/>
            <person name="Saw J.H."/>
            <person name="Jorgensen S.L."/>
            <person name="Zaremba-Niedzwiedzka K."/>
            <person name="Martijn J."/>
            <person name="Lind A.E."/>
            <person name="van Eijk R."/>
            <person name="Schleper C."/>
            <person name="Guy L."/>
            <person name="Ettema T.J."/>
        </authorList>
    </citation>
    <scope>NUCLEOTIDE SEQUENCE</scope>
</reference>
<accession>A0A0F9CLT0</accession>
<name>A0A0F9CLT0_9ZZZZ</name>
<feature type="region of interest" description="Disordered" evidence="1">
    <location>
        <begin position="29"/>
        <end position="50"/>
    </location>
</feature>
<evidence type="ECO:0000256" key="1">
    <source>
        <dbReference type="SAM" id="MobiDB-lite"/>
    </source>
</evidence>
<protein>
    <submittedName>
        <fullName evidence="2">Uncharacterized protein</fullName>
    </submittedName>
</protein>
<gene>
    <name evidence="2" type="ORF">LCGC14_2385690</name>
</gene>
<dbReference type="AlphaFoldDB" id="A0A0F9CLT0"/>
<proteinExistence type="predicted"/>
<organism evidence="2">
    <name type="scientific">marine sediment metagenome</name>
    <dbReference type="NCBI Taxonomy" id="412755"/>
    <lineage>
        <taxon>unclassified sequences</taxon>
        <taxon>metagenomes</taxon>
        <taxon>ecological metagenomes</taxon>
    </lineage>
</organism>
<sequence length="50" mass="5630">MKMICGKCNKPIRKGTAWWLIGKRTITQNAGGKKDGIYSQNYKSTPEKAQ</sequence>